<organism evidence="2 3">
    <name type="scientific">Linum trigynum</name>
    <dbReference type="NCBI Taxonomy" id="586398"/>
    <lineage>
        <taxon>Eukaryota</taxon>
        <taxon>Viridiplantae</taxon>
        <taxon>Streptophyta</taxon>
        <taxon>Embryophyta</taxon>
        <taxon>Tracheophyta</taxon>
        <taxon>Spermatophyta</taxon>
        <taxon>Magnoliopsida</taxon>
        <taxon>eudicotyledons</taxon>
        <taxon>Gunneridae</taxon>
        <taxon>Pentapetalae</taxon>
        <taxon>rosids</taxon>
        <taxon>fabids</taxon>
        <taxon>Malpighiales</taxon>
        <taxon>Linaceae</taxon>
        <taxon>Linum</taxon>
    </lineage>
</organism>
<dbReference type="Proteomes" id="UP001497516">
    <property type="component" value="Chromosome 6"/>
</dbReference>
<name>A0AAV2F3Z4_9ROSI</name>
<dbReference type="InterPro" id="IPR012337">
    <property type="entry name" value="RNaseH-like_sf"/>
</dbReference>
<evidence type="ECO:0000313" key="2">
    <source>
        <dbReference type="EMBL" id="CAL1392757.1"/>
    </source>
</evidence>
<feature type="domain" description="Integrase catalytic" evidence="1">
    <location>
        <begin position="108"/>
        <end position="205"/>
    </location>
</feature>
<protein>
    <recommendedName>
        <fullName evidence="1">Integrase catalytic domain-containing protein</fullName>
    </recommendedName>
</protein>
<dbReference type="PANTHER" id="PTHR48475:SF2">
    <property type="entry name" value="RIBONUCLEASE H"/>
    <property type="match status" value="1"/>
</dbReference>
<dbReference type="EMBL" id="OZ034819">
    <property type="protein sequence ID" value="CAL1392757.1"/>
    <property type="molecule type" value="Genomic_DNA"/>
</dbReference>
<dbReference type="GO" id="GO:0003676">
    <property type="term" value="F:nucleic acid binding"/>
    <property type="evidence" value="ECO:0007669"/>
    <property type="project" value="InterPro"/>
</dbReference>
<proteinExistence type="predicted"/>
<dbReference type="PANTHER" id="PTHR48475">
    <property type="entry name" value="RIBONUCLEASE H"/>
    <property type="match status" value="1"/>
</dbReference>
<sequence length="205" mass="23425">MGAWFSEIVFTHIPREENAYANALSKLATALGFVEERNVIVTREVPQEHLMATLTSAGGGWMVSIELFLTHGIVPKNLRETWRLRRRAARCCIIECWLYKRSHWGTYLRYLTCFGLPKSIVMDHGKQLDCKTFVKFCEENGVVLRFSLVAYPQANGQAETANKSILHGLHTRLSGAKGRWVEELPSVSWAHQTTYKTTRVKHHLP</sequence>
<dbReference type="SUPFAM" id="SSF53098">
    <property type="entry name" value="Ribonuclease H-like"/>
    <property type="match status" value="1"/>
</dbReference>
<dbReference type="Gene3D" id="3.30.420.10">
    <property type="entry name" value="Ribonuclease H-like superfamily/Ribonuclease H"/>
    <property type="match status" value="1"/>
</dbReference>
<dbReference type="InterPro" id="IPR001584">
    <property type="entry name" value="Integrase_cat-core"/>
</dbReference>
<dbReference type="GO" id="GO:0015074">
    <property type="term" value="P:DNA integration"/>
    <property type="evidence" value="ECO:0007669"/>
    <property type="project" value="InterPro"/>
</dbReference>
<keyword evidence="3" id="KW-1185">Reference proteome</keyword>
<gene>
    <name evidence="2" type="ORF">LTRI10_LOCUS33376</name>
</gene>
<accession>A0AAV2F3Z4</accession>
<dbReference type="PROSITE" id="PS50994">
    <property type="entry name" value="INTEGRASE"/>
    <property type="match status" value="1"/>
</dbReference>
<dbReference type="InterPro" id="IPR036397">
    <property type="entry name" value="RNaseH_sf"/>
</dbReference>
<reference evidence="2 3" key="1">
    <citation type="submission" date="2024-04" db="EMBL/GenBank/DDBJ databases">
        <authorList>
            <person name="Fracassetti M."/>
        </authorList>
    </citation>
    <scope>NUCLEOTIDE SEQUENCE [LARGE SCALE GENOMIC DNA]</scope>
</reference>
<evidence type="ECO:0000259" key="1">
    <source>
        <dbReference type="PROSITE" id="PS50994"/>
    </source>
</evidence>
<evidence type="ECO:0000313" key="3">
    <source>
        <dbReference type="Proteomes" id="UP001497516"/>
    </source>
</evidence>
<dbReference type="AlphaFoldDB" id="A0AAV2F3Z4"/>